<accession>A0A6M5YVL8</accession>
<dbReference type="AlphaFoldDB" id="A0A6M5YVL8"/>
<feature type="domain" description="NAD-dependent epimerase/dehydratase" evidence="1">
    <location>
        <begin position="137"/>
        <end position="196"/>
    </location>
</feature>
<feature type="domain" description="NAD-dependent epimerase/dehydratase" evidence="1">
    <location>
        <begin position="13"/>
        <end position="88"/>
    </location>
</feature>
<dbReference type="PANTHER" id="PTHR43245:SF23">
    <property type="entry name" value="NAD(P)-BINDING DOMAIN-CONTAINING PROTEIN"/>
    <property type="match status" value="1"/>
</dbReference>
<keyword evidence="3" id="KW-1185">Reference proteome</keyword>
<dbReference type="EMBL" id="CP053452">
    <property type="protein sequence ID" value="QJW97283.1"/>
    <property type="molecule type" value="Genomic_DNA"/>
</dbReference>
<gene>
    <name evidence="2" type="ORF">FTUN_4853</name>
</gene>
<dbReference type="Pfam" id="PF01370">
    <property type="entry name" value="Epimerase"/>
    <property type="match status" value="2"/>
</dbReference>
<organism evidence="2 3">
    <name type="scientific">Frigoriglobus tundricola</name>
    <dbReference type="NCBI Taxonomy" id="2774151"/>
    <lineage>
        <taxon>Bacteria</taxon>
        <taxon>Pseudomonadati</taxon>
        <taxon>Planctomycetota</taxon>
        <taxon>Planctomycetia</taxon>
        <taxon>Gemmatales</taxon>
        <taxon>Gemmataceae</taxon>
        <taxon>Frigoriglobus</taxon>
    </lineage>
</organism>
<dbReference type="InterPro" id="IPR050177">
    <property type="entry name" value="Lipid_A_modif_metabolic_enz"/>
</dbReference>
<dbReference type="Proteomes" id="UP000503447">
    <property type="component" value="Chromosome"/>
</dbReference>
<dbReference type="Gene3D" id="3.40.50.720">
    <property type="entry name" value="NAD(P)-binding Rossmann-like Domain"/>
    <property type="match status" value="2"/>
</dbReference>
<dbReference type="KEGG" id="ftj:FTUN_4853"/>
<name>A0A6M5YVL8_9BACT</name>
<dbReference type="PANTHER" id="PTHR43245">
    <property type="entry name" value="BIFUNCTIONAL POLYMYXIN RESISTANCE PROTEIN ARNA"/>
    <property type="match status" value="1"/>
</dbReference>
<evidence type="ECO:0000259" key="1">
    <source>
        <dbReference type="Pfam" id="PF01370"/>
    </source>
</evidence>
<reference evidence="3" key="1">
    <citation type="submission" date="2020-05" db="EMBL/GenBank/DDBJ databases">
        <title>Frigoriglobus tundricola gen. nov., sp. nov., a psychrotolerant cellulolytic planctomycete of the family Gemmataceae with two divergent copies of 16S rRNA gene.</title>
        <authorList>
            <person name="Kulichevskaya I.S."/>
            <person name="Ivanova A.A."/>
            <person name="Naumoff D.G."/>
            <person name="Beletsky A.V."/>
            <person name="Rijpstra W.I.C."/>
            <person name="Sinninghe Damste J.S."/>
            <person name="Mardanov A.V."/>
            <person name="Ravin N.V."/>
            <person name="Dedysh S.N."/>
        </authorList>
    </citation>
    <scope>NUCLEOTIDE SEQUENCE [LARGE SCALE GENOMIC DNA]</scope>
    <source>
        <strain evidence="3">PL17</strain>
    </source>
</reference>
<evidence type="ECO:0000313" key="3">
    <source>
        <dbReference type="Proteomes" id="UP000503447"/>
    </source>
</evidence>
<dbReference type="InterPro" id="IPR036291">
    <property type="entry name" value="NAD(P)-bd_dom_sf"/>
</dbReference>
<evidence type="ECO:0000313" key="2">
    <source>
        <dbReference type="EMBL" id="QJW97283.1"/>
    </source>
</evidence>
<sequence length="278" mass="29844">MAEHTSPWRGRRVLVTGYTGFLGGAVARELFACGAEVVGLVNDRPARASTGADRQGRVHLVRGRTDNVFRLHSAMAVHEVAAVFHLATHDPFAEDRGTHAVLQAAKLYARRVPVVAARPLQQLSLARAGEARDDYLSVARFGEVFGPGDRKVFRTVPAAAIGLLTGDGAAVPPDGPPRDFVFVRDAARACLRVAEATITDGAGDYPFRSGWLLTDRQMTAVVRDAHAGRPVVVPDSAAPTNPLGWQPAEPLAEVLDETIAWYREFLRIGCTAPLRAAA</sequence>
<dbReference type="SUPFAM" id="SSF51735">
    <property type="entry name" value="NAD(P)-binding Rossmann-fold domains"/>
    <property type="match status" value="1"/>
</dbReference>
<proteinExistence type="predicted"/>
<dbReference type="InterPro" id="IPR001509">
    <property type="entry name" value="Epimerase_deHydtase"/>
</dbReference>
<protein>
    <recommendedName>
        <fullName evidence="1">NAD-dependent epimerase/dehydratase domain-containing protein</fullName>
    </recommendedName>
</protein>